<evidence type="ECO:0000259" key="3">
    <source>
        <dbReference type="Pfam" id="PF14257"/>
    </source>
</evidence>
<evidence type="ECO:0000256" key="2">
    <source>
        <dbReference type="SAM" id="Phobius"/>
    </source>
</evidence>
<dbReference type="Pfam" id="PF14257">
    <property type="entry name" value="DUF4349"/>
    <property type="match status" value="1"/>
</dbReference>
<feature type="domain" description="DUF4349" evidence="3">
    <location>
        <begin position="69"/>
        <end position="275"/>
    </location>
</feature>
<evidence type="ECO:0000256" key="1">
    <source>
        <dbReference type="SAM" id="Coils"/>
    </source>
</evidence>
<keyword evidence="2" id="KW-1133">Transmembrane helix</keyword>
<organism evidence="4 5">
    <name type="scientific">Acetonema longum DSM 6540</name>
    <dbReference type="NCBI Taxonomy" id="1009370"/>
    <lineage>
        <taxon>Bacteria</taxon>
        <taxon>Bacillati</taxon>
        <taxon>Bacillota</taxon>
        <taxon>Negativicutes</taxon>
        <taxon>Acetonemataceae</taxon>
        <taxon>Acetonema</taxon>
    </lineage>
</organism>
<evidence type="ECO:0000313" key="4">
    <source>
        <dbReference type="EMBL" id="EGO63707.1"/>
    </source>
</evidence>
<dbReference type="RefSeq" id="WP_004095710.1">
    <property type="nucleotide sequence ID" value="NZ_AFGF01000098.1"/>
</dbReference>
<dbReference type="EMBL" id="AFGF01000098">
    <property type="protein sequence ID" value="EGO63707.1"/>
    <property type="molecule type" value="Genomic_DNA"/>
</dbReference>
<keyword evidence="2" id="KW-0472">Membrane</keyword>
<keyword evidence="2 4" id="KW-0812">Transmembrane</keyword>
<proteinExistence type="predicted"/>
<evidence type="ECO:0000313" key="5">
    <source>
        <dbReference type="Proteomes" id="UP000003240"/>
    </source>
</evidence>
<keyword evidence="1" id="KW-0175">Coiled coil</keyword>
<dbReference type="OrthoDB" id="9808253at2"/>
<feature type="transmembrane region" description="Helical" evidence="2">
    <location>
        <begin position="253"/>
        <end position="275"/>
    </location>
</feature>
<accession>F7NJQ1</accession>
<feature type="coiled-coil region" evidence="1">
    <location>
        <begin position="149"/>
        <end position="213"/>
    </location>
</feature>
<comment type="caution">
    <text evidence="4">The sequence shown here is derived from an EMBL/GenBank/DDBJ whole genome shotgun (WGS) entry which is preliminary data.</text>
</comment>
<dbReference type="eggNOG" id="COG5662">
    <property type="taxonomic scope" value="Bacteria"/>
</dbReference>
<dbReference type="STRING" id="1009370.ALO_11544"/>
<dbReference type="Proteomes" id="UP000003240">
    <property type="component" value="Unassembled WGS sequence"/>
</dbReference>
<gene>
    <name evidence="4" type="ORF">ALO_11544</name>
</gene>
<dbReference type="InterPro" id="IPR025645">
    <property type="entry name" value="DUF4349"/>
</dbReference>
<protein>
    <submittedName>
        <fullName evidence="4">Putative transmembrane anti-sigma factor</fullName>
    </submittedName>
</protein>
<name>F7NJQ1_9FIRM</name>
<dbReference type="AlphaFoldDB" id="F7NJQ1"/>
<reference evidence="4 5" key="1">
    <citation type="journal article" date="2011" name="EMBO J.">
        <title>Structural diversity of bacterial flagellar motors.</title>
        <authorList>
            <person name="Chen S."/>
            <person name="Beeby M."/>
            <person name="Murphy G.E."/>
            <person name="Leadbetter J.R."/>
            <person name="Hendrixson D.R."/>
            <person name="Briegel A."/>
            <person name="Li Z."/>
            <person name="Shi J."/>
            <person name="Tocheva E.I."/>
            <person name="Muller A."/>
            <person name="Dobro M.J."/>
            <person name="Jensen G.J."/>
        </authorList>
    </citation>
    <scope>NUCLEOTIDE SEQUENCE [LARGE SCALE GENOMIC DNA]</scope>
    <source>
        <strain evidence="4 5">DSM 6540</strain>
    </source>
</reference>
<keyword evidence="5" id="KW-1185">Reference proteome</keyword>
<sequence length="300" mass="32466">MNIRLRTGIAGAAIMLLMAILLGCSANPGIKDESAPARPVDQKIDQKKIAATAADNRGGVSPQAEVEKKIIESATLGLETSKPEDLEKMVLALIAERQGDVNNINISLTGSGLRHGAYTLRIPQGKLKETVDAVSSLPNCVVRHKNISAQDVTEEYIDVNARLENMRRQEVRLREILNRAATVDEILKVENELTRVRTQLESAQAKLKAMNNRIEMSTIHLTIREVSLTAAPGFGGKLIGALNEGMEMAGETVLGTIVFAIGLLPLIVLGALVWLGRHKIKALIQGKKAAKQDQIKPPSL</sequence>
<dbReference type="PROSITE" id="PS51257">
    <property type="entry name" value="PROKAR_LIPOPROTEIN"/>
    <property type="match status" value="1"/>
</dbReference>